<dbReference type="GO" id="GO:0005975">
    <property type="term" value="P:carbohydrate metabolic process"/>
    <property type="evidence" value="ECO:0007669"/>
    <property type="project" value="InterPro"/>
</dbReference>
<dbReference type="AlphaFoldDB" id="A0A6J1SNR3"/>
<dbReference type="InterPro" id="IPR044674">
    <property type="entry name" value="EDEM1/2/3"/>
</dbReference>
<sequence>MEGYASFHITVLTSLMLSTFLIGVLGSTSPPLISSEERMELREEARDMFYHAFNAYMENAYPADELMPLSCKGRWRGKEPSRGDIDDTLGNFSLTLIDTLDTLVVLGDIAEFERAVKLIIKDVSFDSDIIVSVFETNIRVLGGLLSGHILAEYLQLNMNVMHWYRGELLQMAKDIGFRLLPAFNTTTGIPHARVNLRHGLKVRGLESSRETCTACAGTMILEMAALSRLSGEPIFEEKAHRAMDELWRLRHRSSDLMGTVLNIHSGDWVRRDSGVGAGIDSYYEYCLKAYILLGDDRYLGRFNKHYSAVMRYISQGPMLLDVHMHRPNSNSRNFMDALLAFWPGLQVLKGDIKPAVETHEMLYQVMQRHNFLPEAFTTDFQVHWGQHPLRPEFLESTYFLYKATGDSYYLEVGRKVLKSLQRYARVSCGYAAVKDVRTNVHEDRMDSFVLAETFKYLFLLFSEPSDLLLDLDQFLFTTEAHLLPLTLARSSNASLLNIANSIDLNGSDLSGDDLPDARTCPNIQHLFPEKVRRPLRNLVDGVCPRKELKRRLKAVDFQMGNTDHMKLLKEMGISIMALDDGRVQLVHAFGNAASSMDAEEGLIFMQEMVELSKFSPQTETMQQAVSFTDNQGKSTVIPAGPAHFGKILRLPTDKVTAKVGVALPVRGCETLNWPQMLSGRIVILERGDCMFVEKARRIQKAGAVAGIVIDHTVGTSVTKSTMFAMSGDGVDDVAIPMAFLFYDDAVRLLEAIQKHPDMDITLSSFAALEEENKGQFKGKEVTLEPPSKHSALDKIKESIIKFINNPIQSKSMGIENKPIVPVLQPPKSFSEENVPLPSPVPHKSKIPHLNELLLSIVLQSDSVVLQGVLKHNSPIPSELLSKLKDKVPRRDLQLFSTLAQQGLFILNEDTIQSLDLDYLLNLKSNENSEGKTKHQDSLPHFGSATPVPFHSVPSEGREGTEDLCLDCNLNGVVENDHVLKIDVPVLRPPLSKSEPIEESKQRTTLDNLRFPDEL</sequence>
<feature type="region of interest" description="Disordered" evidence="8">
    <location>
        <begin position="927"/>
        <end position="955"/>
    </location>
</feature>
<dbReference type="InterPro" id="IPR001382">
    <property type="entry name" value="Glyco_hydro_47"/>
</dbReference>
<feature type="active site" description="Proton donor" evidence="5">
    <location>
        <position position="374"/>
    </location>
</feature>
<evidence type="ECO:0000256" key="3">
    <source>
        <dbReference type="ARBA" id="ARBA00022824"/>
    </source>
</evidence>
<evidence type="ECO:0000256" key="8">
    <source>
        <dbReference type="SAM" id="MobiDB-lite"/>
    </source>
</evidence>
<protein>
    <recommendedName>
        <fullName evidence="7">alpha-1,2-Mannosidase</fullName>
        <ecNumber evidence="7">3.2.1.-</ecNumber>
    </recommendedName>
</protein>
<evidence type="ECO:0000256" key="5">
    <source>
        <dbReference type="PIRSR" id="PIRSR601382-1"/>
    </source>
</evidence>
<name>A0A6J1SNR3_FRAOC</name>
<dbReference type="InterPro" id="IPR003137">
    <property type="entry name" value="PA_domain"/>
</dbReference>
<keyword evidence="6" id="KW-0106">Calcium</keyword>
<feature type="compositionally biased region" description="Basic and acidic residues" evidence="8">
    <location>
        <begin position="927"/>
        <end position="937"/>
    </location>
</feature>
<comment type="subcellular location">
    <subcellularLocation>
        <location evidence="1">Endoplasmic reticulum</location>
    </subcellularLocation>
</comment>
<dbReference type="Gene3D" id="3.50.30.30">
    <property type="match status" value="1"/>
</dbReference>
<evidence type="ECO:0000259" key="10">
    <source>
        <dbReference type="Pfam" id="PF02225"/>
    </source>
</evidence>
<keyword evidence="7" id="KW-0326">Glycosidase</keyword>
<feature type="active site" description="Proton donor" evidence="5">
    <location>
        <position position="135"/>
    </location>
</feature>
<dbReference type="EC" id="3.2.1.-" evidence="7"/>
<evidence type="ECO:0000256" key="7">
    <source>
        <dbReference type="RuleBase" id="RU361193"/>
    </source>
</evidence>
<comment type="similarity">
    <text evidence="2 7">Belongs to the glycosyl hydrolase 47 family.</text>
</comment>
<dbReference type="GO" id="GO:0016020">
    <property type="term" value="C:membrane"/>
    <property type="evidence" value="ECO:0007669"/>
    <property type="project" value="InterPro"/>
</dbReference>
<evidence type="ECO:0000256" key="6">
    <source>
        <dbReference type="PIRSR" id="PIRSR601382-2"/>
    </source>
</evidence>
<evidence type="ECO:0000313" key="12">
    <source>
        <dbReference type="RefSeq" id="XP_026280965.1"/>
    </source>
</evidence>
<keyword evidence="6" id="KW-0479">Metal-binding</keyword>
<dbReference type="PANTHER" id="PTHR45679:SF2">
    <property type="entry name" value="ER DEGRADATION-ENHANCING ALPHA-MANNOSIDASE-LIKE PROTEIN 3"/>
    <property type="match status" value="1"/>
</dbReference>
<dbReference type="GeneID" id="113208251"/>
<proteinExistence type="inferred from homology"/>
<reference evidence="12" key="1">
    <citation type="submission" date="2025-08" db="UniProtKB">
        <authorList>
            <consortium name="RefSeq"/>
        </authorList>
    </citation>
    <scope>IDENTIFICATION</scope>
    <source>
        <tissue evidence="12">Whole organism</tissue>
    </source>
</reference>
<dbReference type="GO" id="GO:1904380">
    <property type="term" value="P:endoplasmic reticulum mannose trimming"/>
    <property type="evidence" value="ECO:0007669"/>
    <property type="project" value="InterPro"/>
</dbReference>
<feature type="compositionally biased region" description="Basic and acidic residues" evidence="8">
    <location>
        <begin position="994"/>
        <end position="1014"/>
    </location>
</feature>
<keyword evidence="7" id="KW-0378">Hydrolase</keyword>
<evidence type="ECO:0000256" key="2">
    <source>
        <dbReference type="ARBA" id="ARBA00007658"/>
    </source>
</evidence>
<comment type="cofactor">
    <cofactor evidence="6">
        <name>Ca(2+)</name>
        <dbReference type="ChEBI" id="CHEBI:29108"/>
    </cofactor>
</comment>
<dbReference type="InterPro" id="IPR036026">
    <property type="entry name" value="Seven-hairpin_glycosidases"/>
</dbReference>
<feature type="domain" description="PA" evidence="10">
    <location>
        <begin position="664"/>
        <end position="747"/>
    </location>
</feature>
<dbReference type="GO" id="GO:0005509">
    <property type="term" value="F:calcium ion binding"/>
    <property type="evidence" value="ECO:0007669"/>
    <property type="project" value="InterPro"/>
</dbReference>
<keyword evidence="11" id="KW-1185">Reference proteome</keyword>
<feature type="region of interest" description="Disordered" evidence="8">
    <location>
        <begin position="989"/>
        <end position="1014"/>
    </location>
</feature>
<feature type="active site" evidence="5">
    <location>
        <position position="280"/>
    </location>
</feature>
<dbReference type="Pfam" id="PF02225">
    <property type="entry name" value="PA"/>
    <property type="match status" value="1"/>
</dbReference>
<dbReference type="PRINTS" id="PR00747">
    <property type="entry name" value="GLYHDRLASE47"/>
</dbReference>
<dbReference type="OrthoDB" id="8118055at2759"/>
<dbReference type="InterPro" id="IPR012341">
    <property type="entry name" value="6hp_glycosidase-like_sf"/>
</dbReference>
<feature type="signal peptide" evidence="9">
    <location>
        <begin position="1"/>
        <end position="26"/>
    </location>
</feature>
<dbReference type="PANTHER" id="PTHR45679">
    <property type="entry name" value="ER DEGRADATION-ENHANCING ALPHA-MANNOSIDASE-LIKE PROTEIN 2"/>
    <property type="match status" value="1"/>
</dbReference>
<dbReference type="Gene3D" id="1.50.10.10">
    <property type="match status" value="1"/>
</dbReference>
<feature type="binding site" evidence="6">
    <location>
        <position position="478"/>
    </location>
    <ligand>
        <name>Ca(2+)</name>
        <dbReference type="ChEBI" id="CHEBI:29108"/>
    </ligand>
</feature>
<keyword evidence="9" id="KW-0732">Signal</keyword>
<gene>
    <name evidence="12" type="primary">LOC113208251</name>
</gene>
<keyword evidence="4" id="KW-0325">Glycoprotein</keyword>
<keyword evidence="3" id="KW-0256">Endoplasmic reticulum</keyword>
<dbReference type="GO" id="GO:0004571">
    <property type="term" value="F:mannosyl-oligosaccharide 1,2-alpha-mannosidase activity"/>
    <property type="evidence" value="ECO:0007669"/>
    <property type="project" value="InterPro"/>
</dbReference>
<dbReference type="SUPFAM" id="SSF48225">
    <property type="entry name" value="Seven-hairpin glycosidases"/>
    <property type="match status" value="1"/>
</dbReference>
<dbReference type="Proteomes" id="UP000504606">
    <property type="component" value="Unplaced"/>
</dbReference>
<evidence type="ECO:0000256" key="4">
    <source>
        <dbReference type="ARBA" id="ARBA00023180"/>
    </source>
</evidence>
<evidence type="ECO:0000256" key="9">
    <source>
        <dbReference type="SAM" id="SignalP"/>
    </source>
</evidence>
<feature type="chain" id="PRO_5027104906" description="alpha-1,2-Mannosidase" evidence="9">
    <location>
        <begin position="27"/>
        <end position="1014"/>
    </location>
</feature>
<dbReference type="KEGG" id="foc:113208251"/>
<evidence type="ECO:0000313" key="11">
    <source>
        <dbReference type="Proteomes" id="UP000504606"/>
    </source>
</evidence>
<dbReference type="RefSeq" id="XP_026280965.1">
    <property type="nucleotide sequence ID" value="XM_026425180.2"/>
</dbReference>
<dbReference type="InterPro" id="IPR046450">
    <property type="entry name" value="PA_dom_sf"/>
</dbReference>
<evidence type="ECO:0000256" key="1">
    <source>
        <dbReference type="ARBA" id="ARBA00004240"/>
    </source>
</evidence>
<dbReference type="GO" id="GO:0044322">
    <property type="term" value="C:endoplasmic reticulum quality control compartment"/>
    <property type="evidence" value="ECO:0007669"/>
    <property type="project" value="GOC"/>
</dbReference>
<accession>A0A6J1SNR3</accession>
<dbReference type="SUPFAM" id="SSF52025">
    <property type="entry name" value="PA domain"/>
    <property type="match status" value="1"/>
</dbReference>
<organism evidence="11 12">
    <name type="scientific">Frankliniella occidentalis</name>
    <name type="common">Western flower thrips</name>
    <name type="synonym">Euthrips occidentalis</name>
    <dbReference type="NCBI Taxonomy" id="133901"/>
    <lineage>
        <taxon>Eukaryota</taxon>
        <taxon>Metazoa</taxon>
        <taxon>Ecdysozoa</taxon>
        <taxon>Arthropoda</taxon>
        <taxon>Hexapoda</taxon>
        <taxon>Insecta</taxon>
        <taxon>Pterygota</taxon>
        <taxon>Neoptera</taxon>
        <taxon>Paraneoptera</taxon>
        <taxon>Thysanoptera</taxon>
        <taxon>Terebrantia</taxon>
        <taxon>Thripoidea</taxon>
        <taxon>Thripidae</taxon>
        <taxon>Frankliniella</taxon>
    </lineage>
</organism>
<dbReference type="Pfam" id="PF01532">
    <property type="entry name" value="Glyco_hydro_47"/>
    <property type="match status" value="1"/>
</dbReference>
<feature type="active site" evidence="5">
    <location>
        <position position="392"/>
    </location>
</feature>